<keyword evidence="2" id="KW-1185">Reference proteome</keyword>
<evidence type="ECO:0000313" key="2">
    <source>
        <dbReference type="Proteomes" id="UP000217790"/>
    </source>
</evidence>
<dbReference type="Proteomes" id="UP000217790">
    <property type="component" value="Unassembled WGS sequence"/>
</dbReference>
<proteinExistence type="predicted"/>
<organism evidence="1 2">
    <name type="scientific">Armillaria gallica</name>
    <name type="common">Bulbous honey fungus</name>
    <name type="synonym">Armillaria bulbosa</name>
    <dbReference type="NCBI Taxonomy" id="47427"/>
    <lineage>
        <taxon>Eukaryota</taxon>
        <taxon>Fungi</taxon>
        <taxon>Dikarya</taxon>
        <taxon>Basidiomycota</taxon>
        <taxon>Agaricomycotina</taxon>
        <taxon>Agaricomycetes</taxon>
        <taxon>Agaricomycetidae</taxon>
        <taxon>Agaricales</taxon>
        <taxon>Marasmiineae</taxon>
        <taxon>Physalacriaceae</taxon>
        <taxon>Armillaria</taxon>
    </lineage>
</organism>
<evidence type="ECO:0000313" key="1">
    <source>
        <dbReference type="EMBL" id="PBK89407.1"/>
    </source>
</evidence>
<gene>
    <name evidence="1" type="ORF">ARMGADRAFT_1015554</name>
</gene>
<sequence length="85" mass="9734">MSSRLKAPVLPPVHEEEFPFVDCLWASLFRLRHFTRPWQIDKILQRLLSLRCAASIVSPGATIFFLSSDMSSMCKKNKDVVKIVV</sequence>
<accession>A0A2H3DK07</accession>
<protein>
    <submittedName>
        <fullName evidence="1">Uncharacterized protein</fullName>
    </submittedName>
</protein>
<feature type="non-terminal residue" evidence="1">
    <location>
        <position position="85"/>
    </location>
</feature>
<name>A0A2H3DK07_ARMGA</name>
<dbReference type="InParanoid" id="A0A2H3DK07"/>
<reference evidence="2" key="1">
    <citation type="journal article" date="2017" name="Nat. Ecol. Evol.">
        <title>Genome expansion and lineage-specific genetic innovations in the forest pathogenic fungi Armillaria.</title>
        <authorList>
            <person name="Sipos G."/>
            <person name="Prasanna A.N."/>
            <person name="Walter M.C."/>
            <person name="O'Connor E."/>
            <person name="Balint B."/>
            <person name="Krizsan K."/>
            <person name="Kiss B."/>
            <person name="Hess J."/>
            <person name="Varga T."/>
            <person name="Slot J."/>
            <person name="Riley R."/>
            <person name="Boka B."/>
            <person name="Rigling D."/>
            <person name="Barry K."/>
            <person name="Lee J."/>
            <person name="Mihaltcheva S."/>
            <person name="LaButti K."/>
            <person name="Lipzen A."/>
            <person name="Waldron R."/>
            <person name="Moloney N.M."/>
            <person name="Sperisen C."/>
            <person name="Kredics L."/>
            <person name="Vagvoelgyi C."/>
            <person name="Patrignani A."/>
            <person name="Fitzpatrick D."/>
            <person name="Nagy I."/>
            <person name="Doyle S."/>
            <person name="Anderson J.B."/>
            <person name="Grigoriev I.V."/>
            <person name="Gueldener U."/>
            <person name="Muensterkoetter M."/>
            <person name="Nagy L.G."/>
        </authorList>
    </citation>
    <scope>NUCLEOTIDE SEQUENCE [LARGE SCALE GENOMIC DNA]</scope>
    <source>
        <strain evidence="2">Ar21-2</strain>
    </source>
</reference>
<dbReference type="AlphaFoldDB" id="A0A2H3DK07"/>
<dbReference type="EMBL" id="KZ293669">
    <property type="protein sequence ID" value="PBK89407.1"/>
    <property type="molecule type" value="Genomic_DNA"/>
</dbReference>